<evidence type="ECO:0000313" key="1">
    <source>
        <dbReference type="EMBL" id="MFB9206674.1"/>
    </source>
</evidence>
<dbReference type="EMBL" id="JBHMEI010000039">
    <property type="protein sequence ID" value="MFB9206674.1"/>
    <property type="molecule type" value="Genomic_DNA"/>
</dbReference>
<protein>
    <submittedName>
        <fullName evidence="1">Phage late control D family protein</fullName>
    </submittedName>
</protein>
<reference evidence="1 2" key="1">
    <citation type="submission" date="2024-09" db="EMBL/GenBank/DDBJ databases">
        <authorList>
            <person name="Sun Q."/>
            <person name="Mori K."/>
        </authorList>
    </citation>
    <scope>NUCLEOTIDE SEQUENCE [LARGE SCALE GENOMIC DNA]</scope>
    <source>
        <strain evidence="1 2">CCM 3426</strain>
    </source>
</reference>
<comment type="caution">
    <text evidence="1">The sequence shown here is derived from an EMBL/GenBank/DDBJ whole genome shotgun (WGS) entry which is preliminary data.</text>
</comment>
<dbReference type="Proteomes" id="UP001589647">
    <property type="component" value="Unassembled WGS sequence"/>
</dbReference>
<keyword evidence="2" id="KW-1185">Reference proteome</keyword>
<sequence length="369" mass="40672">MKHDSLRVEFDGAEIEELYQDLISLEVELDDRLAAMFRLTVALPPRPDGTWPHLDDDRLALWRKVVITAGLEDDARRLISGYITHLRPSFGAQLNECRLEVWGMDASVLMDRDDRLRAWPNKRDSDIATEVFGQYGLTPRVTGTDVVHEEEVSTIVQRESDIRLLRRLASRNGFDCYVDGDVGHFGPPATDASPQPVLAAHFGPETNLSTLRLQAQALAPTGVSMTQLDRFNGDILEARAQPGHLPALGARRVTDRPGVLRVGHVVTTGLQEMTALCQSLQDEAEWFITGEGEVMANRYGTVLLPRGTVTIKGIGEAHSGVYYVSHVTHSFTGDGYVQAFKVRRNGLKLTGREQFTTGGAMAALIGGTK</sequence>
<gene>
    <name evidence="1" type="ORF">ACFFV7_36150</name>
</gene>
<accession>A0ABV5IQ71</accession>
<dbReference type="RefSeq" id="WP_189650727.1">
    <property type="nucleotide sequence ID" value="NZ_BMRC01000015.1"/>
</dbReference>
<organism evidence="1 2">
    <name type="scientific">Nonomuraea spiralis</name>
    <dbReference type="NCBI Taxonomy" id="46182"/>
    <lineage>
        <taxon>Bacteria</taxon>
        <taxon>Bacillati</taxon>
        <taxon>Actinomycetota</taxon>
        <taxon>Actinomycetes</taxon>
        <taxon>Streptosporangiales</taxon>
        <taxon>Streptosporangiaceae</taxon>
        <taxon>Nonomuraea</taxon>
    </lineage>
</organism>
<proteinExistence type="predicted"/>
<dbReference type="SUPFAM" id="SSF69279">
    <property type="entry name" value="Phage tail proteins"/>
    <property type="match status" value="1"/>
</dbReference>
<name>A0ABV5IQ71_9ACTN</name>
<dbReference type="Pfam" id="PF05954">
    <property type="entry name" value="Phage_GPD"/>
    <property type="match status" value="1"/>
</dbReference>
<evidence type="ECO:0000313" key="2">
    <source>
        <dbReference type="Proteomes" id="UP001589647"/>
    </source>
</evidence>